<accession>A0A0Q0G7S5</accession>
<dbReference type="PATRIC" id="fig|264459.3.peg.5010"/>
<reference evidence="1 2" key="1">
    <citation type="submission" date="2015-09" db="EMBL/GenBank/DDBJ databases">
        <title>Genome announcement of multiple Pseudomonas syringae strains.</title>
        <authorList>
            <person name="Thakur S."/>
            <person name="Wang P.W."/>
            <person name="Gong Y."/>
            <person name="Weir B.S."/>
            <person name="Guttman D.S."/>
        </authorList>
    </citation>
    <scope>NUCLEOTIDE SEQUENCE [LARGE SCALE GENOMIC DNA]</scope>
    <source>
        <strain evidence="1 2">ICMP16929</strain>
    </source>
</reference>
<evidence type="ECO:0000313" key="1">
    <source>
        <dbReference type="EMBL" id="KPZ09237.1"/>
    </source>
</evidence>
<proteinExistence type="predicted"/>
<dbReference type="RefSeq" id="WP_144434461.1">
    <property type="nucleotide sequence ID" value="NZ_LJRI01000227.1"/>
</dbReference>
<comment type="caution">
    <text evidence="1">The sequence shown here is derived from an EMBL/GenBank/DDBJ whole genome shotgun (WGS) entry which is preliminary data.</text>
</comment>
<dbReference type="EMBL" id="LJRI01000227">
    <property type="protein sequence ID" value="KPZ09237.1"/>
    <property type="molecule type" value="Genomic_DNA"/>
</dbReference>
<dbReference type="AlphaFoldDB" id="A0A0Q0G7S5"/>
<name>A0A0Q0G7S5_PSESX</name>
<dbReference type="Proteomes" id="UP000050384">
    <property type="component" value="Unassembled WGS sequence"/>
</dbReference>
<evidence type="ECO:0000313" key="2">
    <source>
        <dbReference type="Proteomes" id="UP000050384"/>
    </source>
</evidence>
<gene>
    <name evidence="1" type="ORF">ALO94_03125</name>
</gene>
<protein>
    <submittedName>
        <fullName evidence="1">Uncharacterized protein</fullName>
    </submittedName>
</protein>
<organism evidence="1 2">
    <name type="scientific">Pseudomonas syringae pv. spinaceae</name>
    <dbReference type="NCBI Taxonomy" id="264459"/>
    <lineage>
        <taxon>Bacteria</taxon>
        <taxon>Pseudomonadati</taxon>
        <taxon>Pseudomonadota</taxon>
        <taxon>Gammaproteobacteria</taxon>
        <taxon>Pseudomonadales</taxon>
        <taxon>Pseudomonadaceae</taxon>
        <taxon>Pseudomonas</taxon>
        <taxon>Pseudomonas syringae</taxon>
    </lineage>
</organism>
<sequence>MKSATGSSVFVPVSDNSVVLWQMRFCGYFEGRVWGTAAQVFGARLQNLVEQGIASFKRQPGLDDPTRVHASTIGVPGFDALQGALETQGIAESAWSGQGFIVVRSHLRTHLRRHLQWQLMQTAGWSDEIGDSYFAGDLGL</sequence>